<dbReference type="RefSeq" id="WP_323692907.1">
    <property type="nucleotide sequence ID" value="NZ_CP116341.1"/>
</dbReference>
<reference evidence="9 10" key="1">
    <citation type="submission" date="2023-01" db="EMBL/GenBank/DDBJ databases">
        <title>Sporosarcina sp. nov., isolated from Korean tranditional fermented seafood 'Jeotgal'.</title>
        <authorList>
            <person name="Yang A.-I."/>
        </authorList>
    </citation>
    <scope>NUCLEOTIDE SEQUENCE [LARGE SCALE GENOMIC DNA]</scope>
    <source>
        <strain evidence="9 10">B2O-1</strain>
    </source>
</reference>
<proteinExistence type="predicted"/>
<evidence type="ECO:0000256" key="1">
    <source>
        <dbReference type="ARBA" id="ARBA00004236"/>
    </source>
</evidence>
<feature type="transmembrane region" description="Helical" evidence="7">
    <location>
        <begin position="81"/>
        <end position="99"/>
    </location>
</feature>
<evidence type="ECO:0000256" key="3">
    <source>
        <dbReference type="ARBA" id="ARBA00022692"/>
    </source>
</evidence>
<feature type="compositionally biased region" description="Basic and acidic residues" evidence="6">
    <location>
        <begin position="47"/>
        <end position="67"/>
    </location>
</feature>
<evidence type="ECO:0000256" key="5">
    <source>
        <dbReference type="ARBA" id="ARBA00023136"/>
    </source>
</evidence>
<dbReference type="EMBL" id="CP116341">
    <property type="protein sequence ID" value="WOV85289.1"/>
    <property type="molecule type" value="Genomic_DNA"/>
</dbReference>
<protein>
    <submittedName>
        <fullName evidence="9">Flagellar biosynthetic protein FliO</fullName>
    </submittedName>
</protein>
<gene>
    <name evidence="9" type="ORF">PGH26_04975</name>
</gene>
<evidence type="ECO:0000256" key="7">
    <source>
        <dbReference type="SAM" id="Phobius"/>
    </source>
</evidence>
<evidence type="ECO:0000313" key="10">
    <source>
        <dbReference type="Proteomes" id="UP001303532"/>
    </source>
</evidence>
<feature type="region of interest" description="Disordered" evidence="6">
    <location>
        <begin position="47"/>
        <end position="69"/>
    </location>
</feature>
<keyword evidence="9" id="KW-0969">Cilium</keyword>
<dbReference type="Pfam" id="PF04347">
    <property type="entry name" value="FliO"/>
    <property type="match status" value="1"/>
</dbReference>
<evidence type="ECO:0000256" key="6">
    <source>
        <dbReference type="SAM" id="MobiDB-lite"/>
    </source>
</evidence>
<keyword evidence="4 7" id="KW-1133">Transmembrane helix</keyword>
<evidence type="ECO:0000256" key="2">
    <source>
        <dbReference type="ARBA" id="ARBA00022475"/>
    </source>
</evidence>
<name>A0ABZ0KZ92_9BACL</name>
<feature type="signal peptide" evidence="8">
    <location>
        <begin position="1"/>
        <end position="26"/>
    </location>
</feature>
<dbReference type="InterPro" id="IPR022781">
    <property type="entry name" value="Flagellar_biosynth_FliO"/>
</dbReference>
<evidence type="ECO:0000256" key="4">
    <source>
        <dbReference type="ARBA" id="ARBA00022989"/>
    </source>
</evidence>
<accession>A0ABZ0KZ92</accession>
<keyword evidence="9" id="KW-0966">Cell projection</keyword>
<sequence>MKKHLAKIRKYALVSMLLIFAVGVFASAIPLNAQAETDSSVTDFLEKNNKKDEAPSDESKTPEKSDLNQDASPVGLTAWDYIKTLLALGFVIALIYGMVKFINTRNRVTQHGKLMQNMGGLSLGQQKSVQLVKIGEQYFLIGVGDDVRLLKELSNPEEIAQLSAYYSEEDEVLQQSLVMKLVNGLKNRKTNPYQKQEEPDDFGNLFKDKLTEIENERKRQLNKLTEKERNRNE</sequence>
<keyword evidence="9" id="KW-0282">Flagellum</keyword>
<dbReference type="Proteomes" id="UP001303532">
    <property type="component" value="Chromosome"/>
</dbReference>
<organism evidence="9 10">
    <name type="scientific">Sporosarcina jeotgali</name>
    <dbReference type="NCBI Taxonomy" id="3020056"/>
    <lineage>
        <taxon>Bacteria</taxon>
        <taxon>Bacillati</taxon>
        <taxon>Bacillota</taxon>
        <taxon>Bacilli</taxon>
        <taxon>Bacillales</taxon>
        <taxon>Caryophanaceae</taxon>
        <taxon>Sporosarcina</taxon>
    </lineage>
</organism>
<keyword evidence="10" id="KW-1185">Reference proteome</keyword>
<keyword evidence="3 7" id="KW-0812">Transmembrane</keyword>
<keyword evidence="5 7" id="KW-0472">Membrane</keyword>
<feature type="chain" id="PRO_5045937997" evidence="8">
    <location>
        <begin position="27"/>
        <end position="233"/>
    </location>
</feature>
<keyword evidence="8" id="KW-0732">Signal</keyword>
<evidence type="ECO:0000256" key="8">
    <source>
        <dbReference type="SAM" id="SignalP"/>
    </source>
</evidence>
<keyword evidence="2" id="KW-1003">Cell membrane</keyword>
<evidence type="ECO:0000313" key="9">
    <source>
        <dbReference type="EMBL" id="WOV85289.1"/>
    </source>
</evidence>
<comment type="subcellular location">
    <subcellularLocation>
        <location evidence="1">Cell membrane</location>
    </subcellularLocation>
</comment>